<dbReference type="EMBL" id="JABKAV010000050">
    <property type="protein sequence ID" value="NVO85993.1"/>
    <property type="molecule type" value="Genomic_DNA"/>
</dbReference>
<dbReference type="Proteomes" id="UP000626554">
    <property type="component" value="Unassembled WGS sequence"/>
</dbReference>
<keyword evidence="2" id="KW-1185">Reference proteome</keyword>
<gene>
    <name evidence="1" type="ORF">HW556_13975</name>
</gene>
<name>A0ABX2Q563_9BACT</name>
<comment type="caution">
    <text evidence="1">The sequence shown here is derived from an EMBL/GenBank/DDBJ whole genome shotgun (WGS) entry which is preliminary data.</text>
</comment>
<reference evidence="1 2" key="1">
    <citation type="submission" date="2020-05" db="EMBL/GenBank/DDBJ databases">
        <title>Hymenobacter terrestris sp. nov. and Hymenobacter lapidiphilus sp. nov., isolated from regoliths in Antarctica.</title>
        <authorList>
            <person name="Sedlacek I."/>
            <person name="Pantucek R."/>
            <person name="Zeman M."/>
            <person name="Holochova P."/>
            <person name="Kralova S."/>
            <person name="Stankova E."/>
            <person name="Sedo O."/>
            <person name="Micenkova L."/>
            <person name="Svec P."/>
            <person name="Gupta V."/>
            <person name="Sood U."/>
            <person name="Korpole U.S."/>
            <person name="Lal R."/>
        </authorList>
    </citation>
    <scope>NUCLEOTIDE SEQUENCE [LARGE SCALE GENOMIC DNA]</scope>
    <source>
        <strain evidence="1 2">P5252</strain>
    </source>
</reference>
<proteinExistence type="predicted"/>
<dbReference type="RefSeq" id="WP_176900710.1">
    <property type="nucleotide sequence ID" value="NZ_JABKAV010000050.1"/>
</dbReference>
<accession>A0ABX2Q563</accession>
<sequence>MERYPGQYLNRDGTVTILTVPQYETVRLFKPTLYWGLGLDATIERLYVQAGIESRTYQLLPGELLSAHLRLGYRLR</sequence>
<evidence type="ECO:0000313" key="1">
    <source>
        <dbReference type="EMBL" id="NVO85993.1"/>
    </source>
</evidence>
<evidence type="ECO:0008006" key="3">
    <source>
        <dbReference type="Google" id="ProtNLM"/>
    </source>
</evidence>
<evidence type="ECO:0000313" key="2">
    <source>
        <dbReference type="Proteomes" id="UP000626554"/>
    </source>
</evidence>
<organism evidence="1 2">
    <name type="scientific">Hymenobacter terrestris</name>
    <dbReference type="NCBI Taxonomy" id="2748310"/>
    <lineage>
        <taxon>Bacteria</taxon>
        <taxon>Pseudomonadati</taxon>
        <taxon>Bacteroidota</taxon>
        <taxon>Cytophagia</taxon>
        <taxon>Cytophagales</taxon>
        <taxon>Hymenobacteraceae</taxon>
        <taxon>Hymenobacter</taxon>
    </lineage>
</organism>
<protein>
    <recommendedName>
        <fullName evidence="3">TonB-dependent receptor</fullName>
    </recommendedName>
</protein>